<feature type="region of interest" description="Disordered" evidence="6">
    <location>
        <begin position="1"/>
        <end position="22"/>
    </location>
</feature>
<reference evidence="8 9" key="1">
    <citation type="submission" date="2024-11" db="EMBL/GenBank/DDBJ databases">
        <title>Chromosome-level genome assembly of Eucalyptus globulus Labill. provides insights into its genome evolution.</title>
        <authorList>
            <person name="Li X."/>
        </authorList>
    </citation>
    <scope>NUCLEOTIDE SEQUENCE [LARGE SCALE GENOMIC DNA]</scope>
    <source>
        <strain evidence="8">CL2024</strain>
        <tissue evidence="8">Fresh tender leaves</tissue>
    </source>
</reference>
<dbReference type="Gene3D" id="3.30.1330.80">
    <property type="entry name" value="Hypothetical protein, similar to alpha- acetolactate decarboxylase, domain 2"/>
    <property type="match status" value="1"/>
</dbReference>
<dbReference type="AlphaFoldDB" id="A0ABD3IW26"/>
<dbReference type="GO" id="GO:0003680">
    <property type="term" value="F:minor groove of adenine-thymine-rich DNA binding"/>
    <property type="evidence" value="ECO:0007669"/>
    <property type="project" value="UniProtKB-UniRule"/>
</dbReference>
<dbReference type="CDD" id="cd11378">
    <property type="entry name" value="DUF296"/>
    <property type="match status" value="1"/>
</dbReference>
<proteinExistence type="predicted"/>
<comment type="function">
    <text evidence="5">Transcription factor that specifically binds AT-rich DNA sequences related to the nuclear matrix attachment regions (MARs).</text>
</comment>
<keyword evidence="4 5" id="KW-0539">Nucleus</keyword>
<evidence type="ECO:0000256" key="1">
    <source>
        <dbReference type="ARBA" id="ARBA00023015"/>
    </source>
</evidence>
<evidence type="ECO:0000256" key="2">
    <source>
        <dbReference type="ARBA" id="ARBA00023125"/>
    </source>
</evidence>
<sequence>MEYSNMYPPKKGGKPRSQAGAGGLGASVAGAVVRKRRGRPGKYGLGGGAIKSGSSLMASRGRAWRAIAEGAPKVPLVELCMSLPWVIGGPAMEFAGSFEAEVVTIHRGEEILAKLSDLIEPGTRSISILSAALSVSSAVVRQLGPPAGLLTYEGCSEILALNGSFTIWEGRICTRPEVSLVSVMLARPDGQVFGGGVAGPLTAAGPTQIVVATSKNVVHNEPIRVDSTNPHARAAIGISANPIHEMRQPEQIARMAEVENNSGTPTSVLLEPTDKEAKTTVTPGNTDVNPASLRIDEHYFLGPVEPMLDQNMPTDTNANVPEL</sequence>
<dbReference type="PANTHER" id="PTHR31500">
    <property type="entry name" value="AT-HOOK MOTIF NUCLEAR-LOCALIZED PROTEIN 9"/>
    <property type="match status" value="1"/>
</dbReference>
<keyword evidence="2 5" id="KW-0238">DNA-binding</keyword>
<dbReference type="EMBL" id="JBJKBG010000010">
    <property type="protein sequence ID" value="KAL3718237.1"/>
    <property type="molecule type" value="Genomic_DNA"/>
</dbReference>
<keyword evidence="9" id="KW-1185">Reference proteome</keyword>
<comment type="caution">
    <text evidence="8">The sequence shown here is derived from an EMBL/GenBank/DDBJ whole genome shotgun (WGS) entry which is preliminary data.</text>
</comment>
<dbReference type="InterPro" id="IPR039605">
    <property type="entry name" value="AHL"/>
</dbReference>
<accession>A0ABD3IW26</accession>
<dbReference type="Pfam" id="PF03479">
    <property type="entry name" value="PCC"/>
    <property type="match status" value="1"/>
</dbReference>
<dbReference type="GO" id="GO:0005634">
    <property type="term" value="C:nucleus"/>
    <property type="evidence" value="ECO:0007669"/>
    <property type="project" value="UniProtKB-SubCell"/>
</dbReference>
<evidence type="ECO:0000313" key="9">
    <source>
        <dbReference type="Proteomes" id="UP001634007"/>
    </source>
</evidence>
<evidence type="ECO:0000256" key="4">
    <source>
        <dbReference type="ARBA" id="ARBA00023242"/>
    </source>
</evidence>
<protein>
    <recommendedName>
        <fullName evidence="5">AT-hook motif nuclear-localized protein</fullName>
    </recommendedName>
</protein>
<evidence type="ECO:0000313" key="8">
    <source>
        <dbReference type="EMBL" id="KAL3718237.1"/>
    </source>
</evidence>
<dbReference type="InterPro" id="IPR005175">
    <property type="entry name" value="PPC_dom"/>
</dbReference>
<keyword evidence="3 5" id="KW-0804">Transcription</keyword>
<evidence type="ECO:0000256" key="3">
    <source>
        <dbReference type="ARBA" id="ARBA00023163"/>
    </source>
</evidence>
<organism evidence="8 9">
    <name type="scientific">Eucalyptus globulus</name>
    <name type="common">Tasmanian blue gum</name>
    <dbReference type="NCBI Taxonomy" id="34317"/>
    <lineage>
        <taxon>Eukaryota</taxon>
        <taxon>Viridiplantae</taxon>
        <taxon>Streptophyta</taxon>
        <taxon>Embryophyta</taxon>
        <taxon>Tracheophyta</taxon>
        <taxon>Spermatophyta</taxon>
        <taxon>Magnoliopsida</taxon>
        <taxon>eudicotyledons</taxon>
        <taxon>Gunneridae</taxon>
        <taxon>Pentapetalae</taxon>
        <taxon>rosids</taxon>
        <taxon>malvids</taxon>
        <taxon>Myrtales</taxon>
        <taxon>Myrtaceae</taxon>
        <taxon>Myrtoideae</taxon>
        <taxon>Eucalypteae</taxon>
        <taxon>Eucalyptus</taxon>
    </lineage>
</organism>
<gene>
    <name evidence="8" type="ORF">ACJRO7_003381</name>
</gene>
<dbReference type="PANTHER" id="PTHR31500:SF45">
    <property type="entry name" value="AT-HOOK MOTIF NUCLEAR-LOCALIZED PROTEIN"/>
    <property type="match status" value="1"/>
</dbReference>
<keyword evidence="1 5" id="KW-0805">Transcription regulation</keyword>
<comment type="subcellular location">
    <subcellularLocation>
        <location evidence="5">Nucleus</location>
    </subcellularLocation>
</comment>
<name>A0ABD3IW26_EUCGL</name>
<evidence type="ECO:0000259" key="7">
    <source>
        <dbReference type="PROSITE" id="PS51742"/>
    </source>
</evidence>
<feature type="domain" description="PPC" evidence="7">
    <location>
        <begin position="95"/>
        <end position="235"/>
    </location>
</feature>
<dbReference type="SUPFAM" id="SSF117856">
    <property type="entry name" value="AF0104/ALDC/Ptd012-like"/>
    <property type="match status" value="1"/>
</dbReference>
<dbReference type="PROSITE" id="PS51742">
    <property type="entry name" value="PPC"/>
    <property type="match status" value="1"/>
</dbReference>
<evidence type="ECO:0000256" key="6">
    <source>
        <dbReference type="SAM" id="MobiDB-lite"/>
    </source>
</evidence>
<evidence type="ECO:0000256" key="5">
    <source>
        <dbReference type="RuleBase" id="RU367031"/>
    </source>
</evidence>
<comment type="domain">
    <text evidence="5">The PPC domain mediates interactions between AHL proteins.</text>
</comment>
<dbReference type="Proteomes" id="UP001634007">
    <property type="component" value="Unassembled WGS sequence"/>
</dbReference>